<name>A0ABD6EWA8_9BILA</name>
<dbReference type="SMART" id="SM00248">
    <property type="entry name" value="ANK"/>
    <property type="match status" value="10"/>
</dbReference>
<sequence length="399" mass="43901">MCAAASWTPGAADVVRLLGQRKNFSLTARDSHGWTALHLAVIKSNIGAVDVLLNELNCASETFDNEARTPLHYAALMGHLTMVEKLLAASAKNETRDCYGVSPAHYAAQRGHVEVVELLLRSVDGKEQYDSDGRSCLMWAVIANKETMVKYLLSNYEVDRNYRDKYGYTALHHAAHVGSLELVKVLVKHGWNIHDMDNSGATPLHLAAGKGYTDVVRLLIMIGANGECVDSQGRTPIFFACLGGQAHTLKVMISELNCRANHTDKFQRTAVHCAAFAGFAACIEVLVKNSDCSISKLDSDQLTALHIASERGKFDCVKLLLGFGAAVNAFSQITDSTPLSCAVINGQQQIGDYLACHGGLFPNQLRDLAAVIIQKWWRRLRRKKYVIDGYRNNHCTYYA</sequence>
<dbReference type="PANTHER" id="PTHR24161:SF124">
    <property type="entry name" value="TRANSIENT RECEPTOR POTENTIAL CHANNEL PYREXIA"/>
    <property type="match status" value="1"/>
</dbReference>
<feature type="repeat" description="ANK" evidence="3">
    <location>
        <begin position="66"/>
        <end position="98"/>
    </location>
</feature>
<dbReference type="Proteomes" id="UP001608902">
    <property type="component" value="Unassembled WGS sequence"/>
</dbReference>
<evidence type="ECO:0000256" key="2">
    <source>
        <dbReference type="ARBA" id="ARBA00023043"/>
    </source>
</evidence>
<evidence type="ECO:0000256" key="1">
    <source>
        <dbReference type="ARBA" id="ARBA00022737"/>
    </source>
</evidence>
<dbReference type="PRINTS" id="PR01415">
    <property type="entry name" value="ANKYRIN"/>
</dbReference>
<accession>A0ABD6EWA8</accession>
<evidence type="ECO:0000313" key="5">
    <source>
        <dbReference type="Proteomes" id="UP001608902"/>
    </source>
</evidence>
<dbReference type="InterPro" id="IPR036770">
    <property type="entry name" value="Ankyrin_rpt-contain_sf"/>
</dbReference>
<keyword evidence="1" id="KW-0677">Repeat</keyword>
<keyword evidence="5" id="KW-1185">Reference proteome</keyword>
<comment type="caution">
    <text evidence="4">The sequence shown here is derived from an EMBL/GenBank/DDBJ whole genome shotgun (WGS) entry which is preliminary data.</text>
</comment>
<dbReference type="InterPro" id="IPR002110">
    <property type="entry name" value="Ankyrin_rpt"/>
</dbReference>
<dbReference type="PROSITE" id="PS50088">
    <property type="entry name" value="ANK_REPEAT"/>
    <property type="match status" value="5"/>
</dbReference>
<keyword evidence="2 3" id="KW-0040">ANK repeat</keyword>
<feature type="repeat" description="ANK" evidence="3">
    <location>
        <begin position="199"/>
        <end position="231"/>
    </location>
</feature>
<feature type="repeat" description="ANK" evidence="3">
    <location>
        <begin position="99"/>
        <end position="121"/>
    </location>
</feature>
<protein>
    <recommendedName>
        <fullName evidence="6">Inversin</fullName>
    </recommendedName>
</protein>
<feature type="repeat" description="ANK" evidence="3">
    <location>
        <begin position="300"/>
        <end position="332"/>
    </location>
</feature>
<evidence type="ECO:0000256" key="3">
    <source>
        <dbReference type="PROSITE-ProRule" id="PRU00023"/>
    </source>
</evidence>
<proteinExistence type="predicted"/>
<dbReference type="AlphaFoldDB" id="A0ABD6EWA8"/>
<gene>
    <name evidence="4" type="ORF">AB6A40_008485</name>
</gene>
<dbReference type="Pfam" id="PF12796">
    <property type="entry name" value="Ank_2"/>
    <property type="match status" value="3"/>
</dbReference>
<dbReference type="EMBL" id="JBGFUD010007851">
    <property type="protein sequence ID" value="MFH4981776.1"/>
    <property type="molecule type" value="Genomic_DNA"/>
</dbReference>
<evidence type="ECO:0000313" key="4">
    <source>
        <dbReference type="EMBL" id="MFH4981776.1"/>
    </source>
</evidence>
<organism evidence="4 5">
    <name type="scientific">Gnathostoma spinigerum</name>
    <dbReference type="NCBI Taxonomy" id="75299"/>
    <lineage>
        <taxon>Eukaryota</taxon>
        <taxon>Metazoa</taxon>
        <taxon>Ecdysozoa</taxon>
        <taxon>Nematoda</taxon>
        <taxon>Chromadorea</taxon>
        <taxon>Rhabditida</taxon>
        <taxon>Spirurina</taxon>
        <taxon>Gnathostomatomorpha</taxon>
        <taxon>Gnathostomatoidea</taxon>
        <taxon>Gnathostomatidae</taxon>
        <taxon>Gnathostoma</taxon>
    </lineage>
</organism>
<feature type="repeat" description="ANK" evidence="3">
    <location>
        <begin position="166"/>
        <end position="198"/>
    </location>
</feature>
<dbReference type="PROSITE" id="PS50297">
    <property type="entry name" value="ANK_REP_REGION"/>
    <property type="match status" value="5"/>
</dbReference>
<dbReference type="Gene3D" id="1.25.40.20">
    <property type="entry name" value="Ankyrin repeat-containing domain"/>
    <property type="match status" value="4"/>
</dbReference>
<reference evidence="4 5" key="1">
    <citation type="submission" date="2024-08" db="EMBL/GenBank/DDBJ databases">
        <title>Gnathostoma spinigerum genome.</title>
        <authorList>
            <person name="Gonzalez-Bertolin B."/>
            <person name="Monzon S."/>
            <person name="Zaballos A."/>
            <person name="Jimenez P."/>
            <person name="Dekumyoy P."/>
            <person name="Varona S."/>
            <person name="Cuesta I."/>
            <person name="Sumanam S."/>
            <person name="Adisakwattana P."/>
            <person name="Gasser R.B."/>
            <person name="Hernandez-Gonzalez A."/>
            <person name="Young N.D."/>
            <person name="Perteguer M.J."/>
        </authorList>
    </citation>
    <scope>NUCLEOTIDE SEQUENCE [LARGE SCALE GENOMIC DNA]</scope>
    <source>
        <strain evidence="4">AL3</strain>
        <tissue evidence="4">Liver</tissue>
    </source>
</reference>
<dbReference type="PANTHER" id="PTHR24161">
    <property type="entry name" value="ANK_REP_REGION DOMAIN-CONTAINING PROTEIN-RELATED"/>
    <property type="match status" value="1"/>
</dbReference>
<dbReference type="Pfam" id="PF00023">
    <property type="entry name" value="Ank"/>
    <property type="match status" value="1"/>
</dbReference>
<dbReference type="SUPFAM" id="SSF48403">
    <property type="entry name" value="Ankyrin repeat"/>
    <property type="match status" value="1"/>
</dbReference>
<evidence type="ECO:0008006" key="6">
    <source>
        <dbReference type="Google" id="ProtNLM"/>
    </source>
</evidence>